<feature type="domain" description="ATPase BadF/BadG/BcrA/BcrD type" evidence="5">
    <location>
        <begin position="8"/>
        <end position="256"/>
    </location>
</feature>
<name>A0A212KKB9_9BACT</name>
<comment type="cofactor">
    <cofactor evidence="1">
        <name>[4Fe-4S] cluster</name>
        <dbReference type="ChEBI" id="CHEBI:49883"/>
    </cofactor>
</comment>
<dbReference type="PANTHER" id="PTHR32329">
    <property type="entry name" value="BIFUNCTIONAL PROTEIN [INCLUDES 2-HYDROXYACYL-COA DEHYDRATASE (N-TER) AND ITS ACTIVATOR DOMAIN (C_TERM)-RELATED"/>
    <property type="match status" value="1"/>
</dbReference>
<dbReference type="Gene3D" id="3.30.420.40">
    <property type="match status" value="4"/>
</dbReference>
<dbReference type="GO" id="GO:0051536">
    <property type="term" value="F:iron-sulfur cluster binding"/>
    <property type="evidence" value="ECO:0007669"/>
    <property type="project" value="UniProtKB-KW"/>
</dbReference>
<dbReference type="CDD" id="cd24035">
    <property type="entry name" value="ASKHA_NBD_O66634-like_rpt2"/>
    <property type="match status" value="1"/>
</dbReference>
<proteinExistence type="predicted"/>
<evidence type="ECO:0000256" key="4">
    <source>
        <dbReference type="ARBA" id="ARBA00023014"/>
    </source>
</evidence>
<dbReference type="PANTHER" id="PTHR32329:SF4">
    <property type="entry name" value="ACTIVATOR OF 2-HYDROXYACYL-COA DEHYDRATASE"/>
    <property type="match status" value="1"/>
</dbReference>
<dbReference type="InterPro" id="IPR051805">
    <property type="entry name" value="Dehydratase_Activator_Redct"/>
</dbReference>
<protein>
    <submittedName>
        <fullName evidence="7">CoA-substrate-specific enzyme activase</fullName>
    </submittedName>
</protein>
<dbReference type="GO" id="GO:0046872">
    <property type="term" value="F:metal ion binding"/>
    <property type="evidence" value="ECO:0007669"/>
    <property type="project" value="UniProtKB-KW"/>
</dbReference>
<keyword evidence="4" id="KW-0411">Iron-sulfur</keyword>
<dbReference type="InterPro" id="IPR043129">
    <property type="entry name" value="ATPase_NBD"/>
</dbReference>
<dbReference type="EMBL" id="FLUP01000002">
    <property type="protein sequence ID" value="SBW12186.1"/>
    <property type="molecule type" value="Genomic_DNA"/>
</dbReference>
<reference evidence="7" key="1">
    <citation type="submission" date="2016-04" db="EMBL/GenBank/DDBJ databases">
        <authorList>
            <person name="Evans L.H."/>
            <person name="Alamgir A."/>
            <person name="Owens N."/>
            <person name="Weber N.D."/>
            <person name="Virtaneva K."/>
            <person name="Barbian K."/>
            <person name="Babar A."/>
            <person name="Rosenke K."/>
        </authorList>
    </citation>
    <scope>NUCLEOTIDE SEQUENCE</scope>
    <source>
        <strain evidence="7">92-2</strain>
    </source>
</reference>
<dbReference type="Pfam" id="PF09989">
    <property type="entry name" value="DUF2229"/>
    <property type="match status" value="1"/>
</dbReference>
<feature type="domain" description="DUF2229" evidence="6">
    <location>
        <begin position="682"/>
        <end position="897"/>
    </location>
</feature>
<gene>
    <name evidence="7" type="ORF">KM92DES2_20370</name>
</gene>
<evidence type="ECO:0000313" key="7">
    <source>
        <dbReference type="EMBL" id="SBW12186.1"/>
    </source>
</evidence>
<evidence type="ECO:0000259" key="5">
    <source>
        <dbReference type="Pfam" id="PF01869"/>
    </source>
</evidence>
<dbReference type="SUPFAM" id="SSF53067">
    <property type="entry name" value="Actin-like ATPase domain"/>
    <property type="match status" value="2"/>
</dbReference>
<evidence type="ECO:0000256" key="2">
    <source>
        <dbReference type="ARBA" id="ARBA00022723"/>
    </source>
</evidence>
<evidence type="ECO:0000259" key="6">
    <source>
        <dbReference type="Pfam" id="PF09989"/>
    </source>
</evidence>
<dbReference type="RefSeq" id="WP_227117872.1">
    <property type="nucleotide sequence ID" value="NZ_LT598928.1"/>
</dbReference>
<sequence length="1448" mass="156937">MSPPLFYLGLDIGSTTVKLALLNGDGSVAETRYSRHGTAVRATMSALLAEVSRLYPSATVRCAMTGSGALDLSNQLSIPFVQELLATARAISYTAPDTSVAVELGGEDAKLLYLGQDVELRMNESCAGGTGAFIDQMARLLSTDAGGLNDLAARHSTLYPIASRCGVFAKTDIVPLLNGGVPREDIAASIFQAVVEQTIGGLACGRPITGKVAFLGGPLHFLPELKNLFIKNLDLAEAHIAHLPHAQCTAAIGAARCAVSLEETEDTAEPLHLADLARRASGLTHTGKVAMEKVLPAMFADSAEYARFCQRHATANVLPSADIRQARGPLFLGLDLGSTTVKAVLVDSEQRILDSCYASNGGNPLQTLLPPLADMLERIPDGAWLAASGATGYGAHLAESALGVDTVLVETLAHFKAATRLVPEVSYVIDIGGQDMKCLKVDNGVISDVSLNEACSAGCGAFLESFARGLGLSMQEFVDISLYAAHPADLGSRCTVFMNSRVTQAQKDGLQIADIAAGLCYSVVRNALDKVLRIKNVAELGEHVVVQGGSFLNDALLCAMERTLGRHVHRPAASGLMGAYGAALESLEKAECVSVRSSITAPLIRGLAMRTRSFRCRDCGNNCLLTETRFSHGSRHIAGNRCDRFSEAHRGATVTAPNLVAWKNQRLFRYEPLPLESAPRGRLGIPRVLNVYAHYPFWFTLFTSLGFRVEVSPPTSRALFAAGLSSVPSQSVCYPAKLAHGHVLALLESGIKSIFFPCIPREAQEFAEMCDSFSCPVACGYPQVVRENLPELKDAGAVMHSPFVNLTHTASLVRNLCREFNLPRGEVRSAVRAARHEQAYYLRELRAEAEHIYAETLRNKGVLVVLAGRPYHADPQVHHGLPDFIASLGAAVISEDAMPRNWTGHRMSFPLRARNQWTYAARLYRAGLWACEADHGNARVELVQLTSFGCGIDAITADQMRELMRAHGKLYTLIKMDEGNALASARIRIRSLLAVSRNKAGNSTATAVSHAPPVFSKRDAATHTILVPQMAPLHFPLMTQAIAGSGHTVQLLPTVSTEAVSLGQAYVNNDACYPAIVAIGQLLQALRDGGLDPRRTALLLSQTCGPCRASNYPALLRKALMEYGYDPVPVLTLNASGSESQPGLRPDRALLWRMLLGMLAGDMLQRLSLFTGTYECHAGQTEDRVQHWLQTLIPVVRKGDETALRQLLPRLVQDFASIRTALAPKPRVAVVGEILLTYHADANNHIVEQIRQEGGEPLLPDFANFMLYCLRDAVYDWRYQGGSAWAALGNALVMRRIEGVRRYMRGALNTSPLSAHVMPVAHIDDLARLGESVMSLGNSAGEGWLLPAEMLEFLEHGTNNILCLQPFGCLPNHVVGRGAFKAVRRQRSEANIMALDYDPGSSEANQLNRIRLFMAIAREKEKEREEAARHARHTYTGTMGSDRAYWQQ</sequence>
<keyword evidence="3" id="KW-0408">Iron</keyword>
<dbReference type="Pfam" id="PF01869">
    <property type="entry name" value="BcrAD_BadFG"/>
    <property type="match status" value="2"/>
</dbReference>
<dbReference type="InterPro" id="IPR002731">
    <property type="entry name" value="ATPase_BadF"/>
</dbReference>
<dbReference type="InterPro" id="IPR018709">
    <property type="entry name" value="CoA_activase_DUF2229"/>
</dbReference>
<dbReference type="InterPro" id="IPR008275">
    <property type="entry name" value="CoA_E_activase_dom"/>
</dbReference>
<dbReference type="NCBIfam" id="TIGR00241">
    <property type="entry name" value="CoA_E_activ"/>
    <property type="match status" value="1"/>
</dbReference>
<feature type="domain" description="ATPase BadF/BadG/BcrA/BcrD type" evidence="5">
    <location>
        <begin position="332"/>
        <end position="585"/>
    </location>
</feature>
<keyword evidence="2" id="KW-0479">Metal-binding</keyword>
<evidence type="ECO:0000256" key="1">
    <source>
        <dbReference type="ARBA" id="ARBA00001966"/>
    </source>
</evidence>
<evidence type="ECO:0000256" key="3">
    <source>
        <dbReference type="ARBA" id="ARBA00023004"/>
    </source>
</evidence>
<organism evidence="7">
    <name type="scientific">uncultured Desulfovibrio sp</name>
    <dbReference type="NCBI Taxonomy" id="167968"/>
    <lineage>
        <taxon>Bacteria</taxon>
        <taxon>Pseudomonadati</taxon>
        <taxon>Thermodesulfobacteriota</taxon>
        <taxon>Desulfovibrionia</taxon>
        <taxon>Desulfovibrionales</taxon>
        <taxon>Desulfovibrionaceae</taxon>
        <taxon>Desulfovibrio</taxon>
        <taxon>environmental samples</taxon>
    </lineage>
</organism>
<dbReference type="CDD" id="cd24034">
    <property type="entry name" value="ASKHA_NBD_O66634-like_rpt1"/>
    <property type="match status" value="1"/>
</dbReference>
<accession>A0A212KKB9</accession>